<proteinExistence type="predicted"/>
<accession>K0SVT9</accession>
<reference evidence="2 3" key="1">
    <citation type="journal article" date="2012" name="Genome Biol.">
        <title>Genome and low-iron response of an oceanic diatom adapted to chronic iron limitation.</title>
        <authorList>
            <person name="Lommer M."/>
            <person name="Specht M."/>
            <person name="Roy A.S."/>
            <person name="Kraemer L."/>
            <person name="Andreson R."/>
            <person name="Gutowska M.A."/>
            <person name="Wolf J."/>
            <person name="Bergner S.V."/>
            <person name="Schilhabel M.B."/>
            <person name="Klostermeier U.C."/>
            <person name="Beiko R.G."/>
            <person name="Rosenstiel P."/>
            <person name="Hippler M."/>
            <person name="Laroche J."/>
        </authorList>
    </citation>
    <scope>NUCLEOTIDE SEQUENCE [LARGE SCALE GENOMIC DNA]</scope>
    <source>
        <strain evidence="2 3">CCMP1005</strain>
    </source>
</reference>
<organism evidence="2 3">
    <name type="scientific">Thalassiosira oceanica</name>
    <name type="common">Marine diatom</name>
    <dbReference type="NCBI Taxonomy" id="159749"/>
    <lineage>
        <taxon>Eukaryota</taxon>
        <taxon>Sar</taxon>
        <taxon>Stramenopiles</taxon>
        <taxon>Ochrophyta</taxon>
        <taxon>Bacillariophyta</taxon>
        <taxon>Coscinodiscophyceae</taxon>
        <taxon>Thalassiosirophycidae</taxon>
        <taxon>Thalassiosirales</taxon>
        <taxon>Thalassiosiraceae</taxon>
        <taxon>Thalassiosira</taxon>
    </lineage>
</organism>
<evidence type="ECO:0000256" key="1">
    <source>
        <dbReference type="SAM" id="MobiDB-lite"/>
    </source>
</evidence>
<evidence type="ECO:0000313" key="2">
    <source>
        <dbReference type="EMBL" id="EJK69059.1"/>
    </source>
</evidence>
<feature type="region of interest" description="Disordered" evidence="1">
    <location>
        <begin position="94"/>
        <end position="113"/>
    </location>
</feature>
<sequence>GGSRPLAYDTNKTRRAEAPFGPAGDGNGRRYEPPPRDRIGLVTAFMPSRRRLPAAPGKPSFPYFKVYYLPRRCVLAEPSQRTCDVESPRLDGARKIRRPWPQPPESEDWGRPPRVGEDGILPYRLALATILAVKWASCTYGRVHPGSERRRLMISVYPTELEQEANRQADRGAVVCCRGAAKQGAPNTDIWTEGPGGGVDAPNNTALQRLRSIPTTSGLTSFLQ</sequence>
<name>K0SVT9_THAOC</name>
<feature type="non-terminal residue" evidence="2">
    <location>
        <position position="1"/>
    </location>
</feature>
<keyword evidence="3" id="KW-1185">Reference proteome</keyword>
<feature type="compositionally biased region" description="Basic and acidic residues" evidence="1">
    <location>
        <begin position="27"/>
        <end position="38"/>
    </location>
</feature>
<gene>
    <name evidence="2" type="ORF">THAOC_09722</name>
</gene>
<feature type="region of interest" description="Disordered" evidence="1">
    <location>
        <begin position="1"/>
        <end position="38"/>
    </location>
</feature>
<protein>
    <submittedName>
        <fullName evidence="2">Uncharacterized protein</fullName>
    </submittedName>
</protein>
<dbReference type="AlphaFoldDB" id="K0SVT9"/>
<dbReference type="EMBL" id="AGNL01010502">
    <property type="protein sequence ID" value="EJK69059.1"/>
    <property type="molecule type" value="Genomic_DNA"/>
</dbReference>
<evidence type="ECO:0000313" key="3">
    <source>
        <dbReference type="Proteomes" id="UP000266841"/>
    </source>
</evidence>
<dbReference type="Proteomes" id="UP000266841">
    <property type="component" value="Unassembled WGS sequence"/>
</dbReference>
<comment type="caution">
    <text evidence="2">The sequence shown here is derived from an EMBL/GenBank/DDBJ whole genome shotgun (WGS) entry which is preliminary data.</text>
</comment>